<keyword evidence="2" id="KW-0472">Membrane</keyword>
<evidence type="ECO:0000256" key="1">
    <source>
        <dbReference type="ARBA" id="ARBA00023319"/>
    </source>
</evidence>
<feature type="domain" description="Ig-like" evidence="3">
    <location>
        <begin position="267"/>
        <end position="363"/>
    </location>
</feature>
<dbReference type="PANTHER" id="PTHR23411">
    <property type="entry name" value="TAPASIN"/>
    <property type="match status" value="1"/>
</dbReference>
<keyword evidence="2" id="KW-0812">Transmembrane</keyword>
<dbReference type="PROSITE" id="PS00290">
    <property type="entry name" value="IG_MHC"/>
    <property type="match status" value="1"/>
</dbReference>
<dbReference type="InterPro" id="IPR036179">
    <property type="entry name" value="Ig-like_dom_sf"/>
</dbReference>
<dbReference type="InterPro" id="IPR013783">
    <property type="entry name" value="Ig-like_fold"/>
</dbReference>
<dbReference type="InterPro" id="IPR003006">
    <property type="entry name" value="Ig/MHC_CS"/>
</dbReference>
<keyword evidence="1" id="KW-0393">Immunoglobulin domain</keyword>
<organism evidence="4 5">
    <name type="scientific">Ilyodon furcidens</name>
    <name type="common">goldbreast splitfin</name>
    <dbReference type="NCBI Taxonomy" id="33524"/>
    <lineage>
        <taxon>Eukaryota</taxon>
        <taxon>Metazoa</taxon>
        <taxon>Chordata</taxon>
        <taxon>Craniata</taxon>
        <taxon>Vertebrata</taxon>
        <taxon>Euteleostomi</taxon>
        <taxon>Actinopterygii</taxon>
        <taxon>Neopterygii</taxon>
        <taxon>Teleostei</taxon>
        <taxon>Neoteleostei</taxon>
        <taxon>Acanthomorphata</taxon>
        <taxon>Ovalentaria</taxon>
        <taxon>Atherinomorphae</taxon>
        <taxon>Cyprinodontiformes</taxon>
        <taxon>Goodeidae</taxon>
        <taxon>Ilyodon</taxon>
    </lineage>
</organism>
<feature type="domain" description="Ig-like" evidence="3">
    <location>
        <begin position="176"/>
        <end position="255"/>
    </location>
</feature>
<dbReference type="InterPro" id="IPR007110">
    <property type="entry name" value="Ig-like_dom"/>
</dbReference>
<dbReference type="EMBL" id="JAHRIQ010074570">
    <property type="protein sequence ID" value="MEQ2245827.1"/>
    <property type="molecule type" value="Genomic_DNA"/>
</dbReference>
<name>A0ABV0UPS4_9TELE</name>
<dbReference type="PROSITE" id="PS50835">
    <property type="entry name" value="IG_LIKE"/>
    <property type="match status" value="3"/>
</dbReference>
<accession>A0ABV0UPS4</accession>
<reference evidence="4 5" key="1">
    <citation type="submission" date="2021-06" db="EMBL/GenBank/DDBJ databases">
        <authorList>
            <person name="Palmer J.M."/>
        </authorList>
    </citation>
    <scope>NUCLEOTIDE SEQUENCE [LARGE SCALE GENOMIC DNA]</scope>
    <source>
        <strain evidence="5">if_2019</strain>
        <tissue evidence="4">Muscle</tissue>
    </source>
</reference>
<dbReference type="SMART" id="SM00407">
    <property type="entry name" value="IGc1"/>
    <property type="match status" value="2"/>
</dbReference>
<evidence type="ECO:0000313" key="5">
    <source>
        <dbReference type="Proteomes" id="UP001482620"/>
    </source>
</evidence>
<dbReference type="CDD" id="cd00098">
    <property type="entry name" value="IgC1"/>
    <property type="match status" value="1"/>
</dbReference>
<comment type="caution">
    <text evidence="4">The sequence shown here is derived from an EMBL/GenBank/DDBJ whole genome shotgun (WGS) entry which is preliminary data.</text>
</comment>
<gene>
    <name evidence="4" type="ORF">ILYODFUR_031932</name>
</gene>
<evidence type="ECO:0000259" key="3">
    <source>
        <dbReference type="PROSITE" id="PS50835"/>
    </source>
</evidence>
<feature type="domain" description="Ig-like" evidence="3">
    <location>
        <begin position="70"/>
        <end position="163"/>
    </location>
</feature>
<dbReference type="Gene3D" id="2.60.40.10">
    <property type="entry name" value="Immunoglobulins"/>
    <property type="match status" value="4"/>
</dbReference>
<protein>
    <recommendedName>
        <fullName evidence="3">Ig-like domain-containing protein</fullName>
    </recommendedName>
</protein>
<keyword evidence="2" id="KW-1133">Transmembrane helix</keyword>
<dbReference type="Proteomes" id="UP001482620">
    <property type="component" value="Unassembled WGS sequence"/>
</dbReference>
<dbReference type="Pfam" id="PF07654">
    <property type="entry name" value="C1-set"/>
    <property type="match status" value="4"/>
</dbReference>
<feature type="transmembrane region" description="Helical" evidence="2">
    <location>
        <begin position="389"/>
        <end position="412"/>
    </location>
</feature>
<proteinExistence type="predicted"/>
<dbReference type="SUPFAM" id="SSF48726">
    <property type="entry name" value="Immunoglobulin"/>
    <property type="match status" value="4"/>
</dbReference>
<dbReference type="InterPro" id="IPR050380">
    <property type="entry name" value="Immune_Resp_Modulators"/>
</dbReference>
<keyword evidence="5" id="KW-1185">Reference proteome</keyword>
<evidence type="ECO:0000256" key="2">
    <source>
        <dbReference type="SAM" id="Phobius"/>
    </source>
</evidence>
<evidence type="ECO:0000313" key="4">
    <source>
        <dbReference type="EMBL" id="MEQ2245827.1"/>
    </source>
</evidence>
<sequence>MKEIKWTGAKGEALTTSVQYPPVEQTNTYIGISTVKVSKSEWDSWKSFKCAVDHQNEENSVKVEKKPSIPKIILLREPKGNNQILFCTVRDFLPKEISVKWTKNGKDENGTTNWDAQKNGKTYSTLSLLEVPNSDWNSEAVYSCEVSHRGKTYTRIASKVPITVTLKQPRAKEIFQNQQAQLECVITGQDKTTVEKSQITWKIDGRTQTSNTTESAMSDGNVTTKTSTLTQTFDDWLTVKKVQCSAEGEDVSPVTQEIIVQKDGTEPKITIYIPAEQKGEKIILMCLVSSKVKQDYYIAWTDGKENSNEDYTDGITFPPEKTENGYSVISLYTTTKTKWESNHMFHCTVRHAGSKEVFNSSVSRALDFLNATLSLSCVQGDPEDDFSSLWSTTSTFICLFMFSISYSVIFSLHQMKKN</sequence>
<dbReference type="InterPro" id="IPR003597">
    <property type="entry name" value="Ig_C1-set"/>
</dbReference>